<evidence type="ECO:0000313" key="1">
    <source>
        <dbReference type="Proteomes" id="UP000887540"/>
    </source>
</evidence>
<protein>
    <submittedName>
        <fullName evidence="2">Uncharacterized protein</fullName>
    </submittedName>
</protein>
<accession>A0A914DQR0</accession>
<reference evidence="2" key="1">
    <citation type="submission" date="2022-11" db="UniProtKB">
        <authorList>
            <consortium name="WormBaseParasite"/>
        </authorList>
    </citation>
    <scope>IDENTIFICATION</scope>
</reference>
<dbReference type="WBParaSite" id="ACRNAN_scaffold3451.g31677.t1">
    <property type="protein sequence ID" value="ACRNAN_scaffold3451.g31677.t1"/>
    <property type="gene ID" value="ACRNAN_scaffold3451.g31677"/>
</dbReference>
<proteinExistence type="predicted"/>
<evidence type="ECO:0000313" key="2">
    <source>
        <dbReference type="WBParaSite" id="ACRNAN_scaffold3451.g31677.t1"/>
    </source>
</evidence>
<name>A0A914DQR0_9BILA</name>
<sequence length="121" mass="14147">MIDKELDEQIAYQTRIMNFQQKKIEAIKNIMDQISSATRMKMSYEQIEEIRRNFFNCASIVVQEMTKFDAQNSAQLSYDLSLMSNHRSQKELVVAMVEFLSHLFQLKTPPAESTQHNTLLP</sequence>
<organism evidence="1 2">
    <name type="scientific">Acrobeloides nanus</name>
    <dbReference type="NCBI Taxonomy" id="290746"/>
    <lineage>
        <taxon>Eukaryota</taxon>
        <taxon>Metazoa</taxon>
        <taxon>Ecdysozoa</taxon>
        <taxon>Nematoda</taxon>
        <taxon>Chromadorea</taxon>
        <taxon>Rhabditida</taxon>
        <taxon>Tylenchina</taxon>
        <taxon>Cephalobomorpha</taxon>
        <taxon>Cephaloboidea</taxon>
        <taxon>Cephalobidae</taxon>
        <taxon>Acrobeloides</taxon>
    </lineage>
</organism>
<keyword evidence="1" id="KW-1185">Reference proteome</keyword>
<dbReference type="Proteomes" id="UP000887540">
    <property type="component" value="Unplaced"/>
</dbReference>
<dbReference type="AlphaFoldDB" id="A0A914DQR0"/>